<name>A0ABS6FEH0_9FIRM</name>
<evidence type="ECO:0000256" key="13">
    <source>
        <dbReference type="ARBA" id="ARBA00022967"/>
    </source>
</evidence>
<keyword evidence="11 21" id="KW-0067">ATP-binding</keyword>
<keyword evidence="14 21" id="KW-1133">Transmembrane helix</keyword>
<dbReference type="InterPro" id="IPR006121">
    <property type="entry name" value="HMA_dom"/>
</dbReference>
<dbReference type="PANTHER" id="PTHR43520">
    <property type="entry name" value="ATP7, ISOFORM B"/>
    <property type="match status" value="1"/>
</dbReference>
<gene>
    <name evidence="23" type="ORF">KQI68_01850</name>
</gene>
<dbReference type="EMBL" id="JAHLQO010000001">
    <property type="protein sequence ID" value="MBU5668577.1"/>
    <property type="molecule type" value="Genomic_DNA"/>
</dbReference>
<keyword evidence="9 21" id="KW-0547">Nucleotide-binding</keyword>
<keyword evidence="12" id="KW-0460">Magnesium</keyword>
<keyword evidence="13" id="KW-1278">Translocase</keyword>
<feature type="transmembrane region" description="Helical" evidence="21">
    <location>
        <begin position="115"/>
        <end position="139"/>
    </location>
</feature>
<evidence type="ECO:0000256" key="20">
    <source>
        <dbReference type="ARBA" id="ARBA00049289"/>
    </source>
</evidence>
<dbReference type="InterPro" id="IPR018303">
    <property type="entry name" value="ATPase_P-typ_P_site"/>
</dbReference>
<dbReference type="SFLD" id="SFLDG00002">
    <property type="entry name" value="C1.7:_P-type_atpase_like"/>
    <property type="match status" value="1"/>
</dbReference>
<dbReference type="InterPro" id="IPR017969">
    <property type="entry name" value="Heavy-metal-associated_CS"/>
</dbReference>
<evidence type="ECO:0000256" key="8">
    <source>
        <dbReference type="ARBA" id="ARBA00022737"/>
    </source>
</evidence>
<dbReference type="PROSITE" id="PS50846">
    <property type="entry name" value="HMA_2"/>
    <property type="match status" value="3"/>
</dbReference>
<comment type="catalytic activity">
    <reaction evidence="20">
        <text>Cu(+)(in) + ATP + H2O = Cu(+)(out) + ADP + phosphate + H(+)</text>
        <dbReference type="Rhea" id="RHEA:25792"/>
        <dbReference type="ChEBI" id="CHEBI:15377"/>
        <dbReference type="ChEBI" id="CHEBI:15378"/>
        <dbReference type="ChEBI" id="CHEBI:30616"/>
        <dbReference type="ChEBI" id="CHEBI:43474"/>
        <dbReference type="ChEBI" id="CHEBI:49552"/>
        <dbReference type="ChEBI" id="CHEBI:456216"/>
        <dbReference type="EC" id="7.2.2.8"/>
    </reaction>
</comment>
<feature type="domain" description="HMA" evidence="22">
    <location>
        <begin position="834"/>
        <end position="899"/>
    </location>
</feature>
<dbReference type="PANTHER" id="PTHR43520:SF8">
    <property type="entry name" value="P-TYPE CU(+) TRANSPORTER"/>
    <property type="match status" value="1"/>
</dbReference>
<evidence type="ECO:0000256" key="11">
    <source>
        <dbReference type="ARBA" id="ARBA00022840"/>
    </source>
</evidence>
<dbReference type="InterPro" id="IPR001757">
    <property type="entry name" value="P_typ_ATPase"/>
</dbReference>
<evidence type="ECO:0000256" key="7">
    <source>
        <dbReference type="ARBA" id="ARBA00022723"/>
    </source>
</evidence>
<accession>A0ABS6FEH0</accession>
<evidence type="ECO:0000256" key="21">
    <source>
        <dbReference type="RuleBase" id="RU362081"/>
    </source>
</evidence>
<feature type="domain" description="HMA" evidence="22">
    <location>
        <begin position="1"/>
        <end position="67"/>
    </location>
</feature>
<keyword evidence="6 21" id="KW-0812">Transmembrane</keyword>
<dbReference type="InterPro" id="IPR027256">
    <property type="entry name" value="P-typ_ATPase_IB"/>
</dbReference>
<keyword evidence="21" id="KW-1003">Cell membrane</keyword>
<dbReference type="PROSITE" id="PS01047">
    <property type="entry name" value="HMA_1"/>
    <property type="match status" value="2"/>
</dbReference>
<dbReference type="InterPro" id="IPR044492">
    <property type="entry name" value="P_typ_ATPase_HD_dom"/>
</dbReference>
<dbReference type="CDD" id="cd02094">
    <property type="entry name" value="P-type_ATPase_Cu-like"/>
    <property type="match status" value="1"/>
</dbReference>
<dbReference type="EC" id="7.2.2.8" evidence="3"/>
<dbReference type="InterPro" id="IPR059000">
    <property type="entry name" value="ATPase_P-type_domA"/>
</dbReference>
<proteinExistence type="inferred from homology"/>
<organism evidence="23 24">
    <name type="scientific">Peptoniphilus ovalis</name>
    <dbReference type="NCBI Taxonomy" id="2841503"/>
    <lineage>
        <taxon>Bacteria</taxon>
        <taxon>Bacillati</taxon>
        <taxon>Bacillota</taxon>
        <taxon>Tissierellia</taxon>
        <taxon>Tissierellales</taxon>
        <taxon>Peptoniphilaceae</taxon>
        <taxon>Peptoniphilus</taxon>
    </lineage>
</organism>
<evidence type="ECO:0000256" key="16">
    <source>
        <dbReference type="ARBA" id="ARBA00023065"/>
    </source>
</evidence>
<dbReference type="RefSeq" id="WP_216548379.1">
    <property type="nucleotide sequence ID" value="NZ_JAHLQO010000001.1"/>
</dbReference>
<evidence type="ECO:0000256" key="5">
    <source>
        <dbReference type="ARBA" id="ARBA00022448"/>
    </source>
</evidence>
<evidence type="ECO:0000256" key="10">
    <source>
        <dbReference type="ARBA" id="ARBA00022796"/>
    </source>
</evidence>
<evidence type="ECO:0000256" key="18">
    <source>
        <dbReference type="ARBA" id="ARBA00029719"/>
    </source>
</evidence>
<dbReference type="InterPro" id="IPR006122">
    <property type="entry name" value="HMA_Cu_ion-bd"/>
</dbReference>
<dbReference type="SFLD" id="SFLDS00003">
    <property type="entry name" value="Haloacid_Dehalogenase"/>
    <property type="match status" value="1"/>
</dbReference>
<keyword evidence="5" id="KW-0813">Transport</keyword>
<evidence type="ECO:0000256" key="17">
    <source>
        <dbReference type="ARBA" id="ARBA00023136"/>
    </source>
</evidence>
<feature type="transmembrane region" description="Helical" evidence="21">
    <location>
        <begin position="89"/>
        <end position="109"/>
    </location>
</feature>
<comment type="caution">
    <text evidence="23">The sequence shown here is derived from an EMBL/GenBank/DDBJ whole genome shotgun (WGS) entry which is preliminary data.</text>
</comment>
<keyword evidence="17 21" id="KW-0472">Membrane</keyword>
<dbReference type="Pfam" id="PF00122">
    <property type="entry name" value="E1-E2_ATPase"/>
    <property type="match status" value="1"/>
</dbReference>
<dbReference type="NCBIfam" id="TIGR01525">
    <property type="entry name" value="ATPase-IB_hvy"/>
    <property type="match status" value="1"/>
</dbReference>
<feature type="transmembrane region" description="Helical" evidence="21">
    <location>
        <begin position="383"/>
        <end position="407"/>
    </location>
</feature>
<evidence type="ECO:0000256" key="3">
    <source>
        <dbReference type="ARBA" id="ARBA00012517"/>
    </source>
</evidence>
<evidence type="ECO:0000256" key="14">
    <source>
        <dbReference type="ARBA" id="ARBA00022989"/>
    </source>
</evidence>
<evidence type="ECO:0000256" key="9">
    <source>
        <dbReference type="ARBA" id="ARBA00022741"/>
    </source>
</evidence>
<evidence type="ECO:0000256" key="12">
    <source>
        <dbReference type="ARBA" id="ARBA00022842"/>
    </source>
</evidence>
<feature type="domain" description="HMA" evidence="22">
    <location>
        <begin position="762"/>
        <end position="826"/>
    </location>
</feature>
<feature type="transmembrane region" description="Helical" evidence="21">
    <location>
        <begin position="160"/>
        <end position="179"/>
    </location>
</feature>
<keyword evidence="8" id="KW-0677">Repeat</keyword>
<dbReference type="NCBIfam" id="TIGR00003">
    <property type="entry name" value="copper ion binding protein"/>
    <property type="match status" value="2"/>
</dbReference>
<keyword evidence="15" id="KW-0186">Copper</keyword>
<dbReference type="PROSITE" id="PS00154">
    <property type="entry name" value="ATPASE_E1_E2"/>
    <property type="match status" value="1"/>
</dbReference>
<evidence type="ECO:0000256" key="2">
    <source>
        <dbReference type="ARBA" id="ARBA00006024"/>
    </source>
</evidence>
<dbReference type="Pfam" id="PF00403">
    <property type="entry name" value="HMA"/>
    <property type="match status" value="3"/>
</dbReference>
<keyword evidence="24" id="KW-1185">Reference proteome</keyword>
<dbReference type="NCBIfam" id="TIGR01511">
    <property type="entry name" value="ATPase-IB1_Cu"/>
    <property type="match status" value="1"/>
</dbReference>
<dbReference type="CDD" id="cd00371">
    <property type="entry name" value="HMA"/>
    <property type="match status" value="2"/>
</dbReference>
<evidence type="ECO:0000256" key="4">
    <source>
        <dbReference type="ARBA" id="ARBA00015102"/>
    </source>
</evidence>
<reference evidence="23 24" key="1">
    <citation type="submission" date="2021-06" db="EMBL/GenBank/DDBJ databases">
        <authorList>
            <person name="Sun Q."/>
            <person name="Li D."/>
        </authorList>
    </citation>
    <scope>NUCLEOTIDE SEQUENCE [LARGE SCALE GENOMIC DNA]</scope>
    <source>
        <strain evidence="23 24">MSJ-1</strain>
    </source>
</reference>
<evidence type="ECO:0000313" key="24">
    <source>
        <dbReference type="Proteomes" id="UP000783742"/>
    </source>
</evidence>
<feature type="transmembrane region" description="Helical" evidence="21">
    <location>
        <begin position="717"/>
        <end position="738"/>
    </location>
</feature>
<protein>
    <recommendedName>
        <fullName evidence="4">Copper-exporting P-type ATPase</fullName>
        <ecNumber evidence="3">7.2.2.8</ecNumber>
    </recommendedName>
    <alternativeName>
        <fullName evidence="18">Copper-exporting P-type ATPase A</fullName>
    </alternativeName>
    <alternativeName>
        <fullName evidence="19">Cu(+)-exporting ATPase</fullName>
    </alternativeName>
</protein>
<dbReference type="SFLD" id="SFLDF00027">
    <property type="entry name" value="p-type_atpase"/>
    <property type="match status" value="1"/>
</dbReference>
<evidence type="ECO:0000256" key="19">
    <source>
        <dbReference type="ARBA" id="ARBA00033239"/>
    </source>
</evidence>
<dbReference type="Pfam" id="PF00702">
    <property type="entry name" value="Hydrolase"/>
    <property type="match status" value="1"/>
</dbReference>
<feature type="transmembrane region" description="Helical" evidence="21">
    <location>
        <begin position="691"/>
        <end position="711"/>
    </location>
</feature>
<comment type="similarity">
    <text evidence="2 21">Belongs to the cation transport ATPase (P-type) (TC 3.A.3) family. Type IB subfamily.</text>
</comment>
<keyword evidence="16" id="KW-0406">Ion transport</keyword>
<dbReference type="NCBIfam" id="TIGR01494">
    <property type="entry name" value="ATPase_P-type"/>
    <property type="match status" value="1"/>
</dbReference>
<keyword evidence="10" id="KW-0187">Copper transport</keyword>
<evidence type="ECO:0000256" key="1">
    <source>
        <dbReference type="ARBA" id="ARBA00004127"/>
    </source>
</evidence>
<evidence type="ECO:0000259" key="22">
    <source>
        <dbReference type="PROSITE" id="PS50846"/>
    </source>
</evidence>
<feature type="transmembrane region" description="Helical" evidence="21">
    <location>
        <begin position="199"/>
        <end position="217"/>
    </location>
</feature>
<evidence type="ECO:0000256" key="6">
    <source>
        <dbReference type="ARBA" id="ARBA00022692"/>
    </source>
</evidence>
<evidence type="ECO:0000313" key="23">
    <source>
        <dbReference type="EMBL" id="MBU5668577.1"/>
    </source>
</evidence>
<dbReference type="Proteomes" id="UP000783742">
    <property type="component" value="Unassembled WGS sequence"/>
</dbReference>
<evidence type="ECO:0000256" key="15">
    <source>
        <dbReference type="ARBA" id="ARBA00023008"/>
    </source>
</evidence>
<sequence length="901" mass="98205">MDKKYDVGGMTCASCVANVTKAVEKLDGVNDVNVNLMTNSMKVDFDEDKLTDKEIIAAVEKVGYSANVPGEKTSEINTDDREEHLKQRLIYSTIFMLILMYVAMGHMVHLPIPHIFMGTSGAIIFAFTQFLLALPVIYINRDFYISGFKGLKNRAPNMDTLVALGSAAAMIYGIFAIYMMAYGFGIGNLEIVDRYRENLYFESAAMILTLITVGKYLEEKSKNKTRNSLSKLMDLAPKMATVIEDGKEIVKNIEDVALGDVILVRPGESVAVDGEVIEGASSVDESAVTGESIPVSKTVGDKVISASINTTGSFKFVAQKVGEDTTISQIISLVDEANQSKAPIAKLADKISGIFVPAVIGIAIVTFVAWLALGYGFEMALNFAISVLVISCPCALGLATPVSIMVATGKSADFGLLFKNAEILENLHKIDTVVMDKTGTITEGKPVVTDVVTELDEDEFIKIAASIEKSSQHPLANAIINFAEEKNIQLENTENFHSVSGRGIVAELDGKKYFTGNREYMEEEKISLNGYDKKADELSEKGNTSMYFADSKKVIGIISVKDLPKENSKKTVKLLQDMDKEVIMLTGDNEKTAAAINREMGLNRTFAGLLPQDKNKIIEKLQNEGRKVLMIGDGINDAPSLAKADIGMAIGSGTDVAIESSDVVLMRDDLIDVVSAIELSKATIKNIRENLFWAFFYNTIGIPIAAGLFFIPFGLKLSPMFGAFAMSLSSVFVVNNALRLRRFKPKSFGTKSEKKEVKEEINKNRIIVDDMTCEHCEKRVQDAINNTGKAKNAHADHLTGVVEFDDLGISKEEVRNAVETAGYNLKENIGGNEMEKILNVEGMNCNHCVASVTKALEGVEGVKKADVSLDDKKAVVEMDKEVSNDVLEKAVEDAGFTAKVK</sequence>
<keyword evidence="7 21" id="KW-0479">Metal-binding</keyword>
<feature type="transmembrane region" description="Helical" evidence="21">
    <location>
        <begin position="354"/>
        <end position="377"/>
    </location>
</feature>
<comment type="subcellular location">
    <subcellularLocation>
        <location evidence="21">Cell membrane</location>
    </subcellularLocation>
    <subcellularLocation>
        <location evidence="1">Endomembrane system</location>
        <topology evidence="1">Multi-pass membrane protein</topology>
    </subcellularLocation>
</comment>